<dbReference type="GO" id="GO:0009103">
    <property type="term" value="P:lipopolysaccharide biosynthetic process"/>
    <property type="evidence" value="ECO:0007669"/>
    <property type="project" value="TreeGrafter"/>
</dbReference>
<feature type="domain" description="Glycosyl transferase family 1" evidence="2">
    <location>
        <begin position="205"/>
        <end position="361"/>
    </location>
</feature>
<protein>
    <submittedName>
        <fullName evidence="3">Glycosyltransferase</fullName>
    </submittedName>
</protein>
<gene>
    <name evidence="3" type="ORF">GTO89_08735</name>
</gene>
<dbReference type="EMBL" id="WXEX01000006">
    <property type="protein sequence ID" value="MZP43120.1"/>
    <property type="molecule type" value="Genomic_DNA"/>
</dbReference>
<evidence type="ECO:0000256" key="1">
    <source>
        <dbReference type="ARBA" id="ARBA00022679"/>
    </source>
</evidence>
<dbReference type="OrthoDB" id="502646at2"/>
<dbReference type="Proteomes" id="UP000471031">
    <property type="component" value="Unassembled WGS sequence"/>
</dbReference>
<dbReference type="SUPFAM" id="SSF53756">
    <property type="entry name" value="UDP-Glycosyltransferase/glycogen phosphorylase"/>
    <property type="match status" value="1"/>
</dbReference>
<keyword evidence="4" id="KW-1185">Reference proteome</keyword>
<keyword evidence="1 3" id="KW-0808">Transferase</keyword>
<comment type="caution">
    <text evidence="3">The sequence shown here is derived from an EMBL/GenBank/DDBJ whole genome shotgun (WGS) entry which is preliminary data.</text>
</comment>
<name>A0A845LDW3_HELGE</name>
<dbReference type="PANTHER" id="PTHR46401">
    <property type="entry name" value="GLYCOSYLTRANSFERASE WBBK-RELATED"/>
    <property type="match status" value="1"/>
</dbReference>
<proteinExistence type="predicted"/>
<dbReference type="InterPro" id="IPR001296">
    <property type="entry name" value="Glyco_trans_1"/>
</dbReference>
<dbReference type="RefSeq" id="WP_161261687.1">
    <property type="nucleotide sequence ID" value="NZ_JAFBDC010000005.1"/>
</dbReference>
<reference evidence="3 4" key="1">
    <citation type="submission" date="2020-01" db="EMBL/GenBank/DDBJ databases">
        <title>Whole genome sequence of Heliobacterium gestii DSM 11169.</title>
        <authorList>
            <person name="Kyndt J.A."/>
            <person name="Meyer T.E."/>
        </authorList>
    </citation>
    <scope>NUCLEOTIDE SEQUENCE [LARGE SCALE GENOMIC DNA]</scope>
    <source>
        <strain evidence="3 4">DSM 11169</strain>
    </source>
</reference>
<sequence length="390" mass="44943">MKRKNVVFVVQRYGKEVLGGSESLCRQIAERLAPWYDLQVVTTCASDYLTWQDEFPPGETQENGVLIRRFPVDHPRKKTFSLLNRLVYHRILPSVFERTWMKAQGPYSTQLLEYLESIQEKTDLFVYFTYLYGTTYYGLTRINKKSILVPMAHDEPPLTLTIFEEMFSNAQALLFLSEEEKQLVERRFNILPRQFAIGGIGIDLPEEKNRRERKKYLLYMGRLDAGKGVDQLFQYYEQMLKEMGGESPDLYLLGKGSYPVPEHPKIRSLGFVSEAEKWRLLHEAMAMVVFSRYESLSIVTLEALAANTPVLVNGHNPVLAGHCRRSQGGRCFYDCQSFVKAVNELVEKPGLIDIMGKSGREYVSQYYTWPTMIATYRALIDSVIMGNEIG</sequence>
<evidence type="ECO:0000313" key="4">
    <source>
        <dbReference type="Proteomes" id="UP000471031"/>
    </source>
</evidence>
<dbReference type="AlphaFoldDB" id="A0A845LDW3"/>
<accession>A0A845LDW3</accession>
<evidence type="ECO:0000313" key="3">
    <source>
        <dbReference type="EMBL" id="MZP43120.1"/>
    </source>
</evidence>
<dbReference type="CDD" id="cd03801">
    <property type="entry name" value="GT4_PimA-like"/>
    <property type="match status" value="1"/>
</dbReference>
<evidence type="ECO:0000259" key="2">
    <source>
        <dbReference type="Pfam" id="PF00534"/>
    </source>
</evidence>
<dbReference type="PANTHER" id="PTHR46401:SF2">
    <property type="entry name" value="GLYCOSYLTRANSFERASE WBBK-RELATED"/>
    <property type="match status" value="1"/>
</dbReference>
<dbReference type="GO" id="GO:0016757">
    <property type="term" value="F:glycosyltransferase activity"/>
    <property type="evidence" value="ECO:0007669"/>
    <property type="project" value="InterPro"/>
</dbReference>
<organism evidence="3 4">
    <name type="scientific">Heliomicrobium gestii</name>
    <name type="common">Heliobacterium gestii</name>
    <dbReference type="NCBI Taxonomy" id="2699"/>
    <lineage>
        <taxon>Bacteria</taxon>
        <taxon>Bacillati</taxon>
        <taxon>Bacillota</taxon>
        <taxon>Clostridia</taxon>
        <taxon>Eubacteriales</taxon>
        <taxon>Heliobacteriaceae</taxon>
        <taxon>Heliomicrobium</taxon>
    </lineage>
</organism>
<dbReference type="Pfam" id="PF00534">
    <property type="entry name" value="Glycos_transf_1"/>
    <property type="match status" value="1"/>
</dbReference>
<dbReference type="Gene3D" id="3.40.50.2000">
    <property type="entry name" value="Glycogen Phosphorylase B"/>
    <property type="match status" value="1"/>
</dbReference>